<accession>C4YBJ5</accession>
<dbReference type="AlphaFoldDB" id="C4YBJ5"/>
<protein>
    <submittedName>
        <fullName evidence="1">Uncharacterized protein</fullName>
    </submittedName>
</protein>
<dbReference type="InParanoid" id="C4YBJ5"/>
<name>C4YBJ5_CLAL4</name>
<gene>
    <name evidence="1" type="ORF">CLUG_05573</name>
</gene>
<organism evidence="1 2">
    <name type="scientific">Clavispora lusitaniae (strain ATCC 42720)</name>
    <name type="common">Yeast</name>
    <name type="synonym">Candida lusitaniae</name>
    <dbReference type="NCBI Taxonomy" id="306902"/>
    <lineage>
        <taxon>Eukaryota</taxon>
        <taxon>Fungi</taxon>
        <taxon>Dikarya</taxon>
        <taxon>Ascomycota</taxon>
        <taxon>Saccharomycotina</taxon>
        <taxon>Pichiomycetes</taxon>
        <taxon>Metschnikowiaceae</taxon>
        <taxon>Clavispora</taxon>
    </lineage>
</organism>
<dbReference type="KEGG" id="clu:CLUG_05573"/>
<reference evidence="1 2" key="1">
    <citation type="journal article" date="2009" name="Nature">
        <title>Evolution of pathogenicity and sexual reproduction in eight Candida genomes.</title>
        <authorList>
            <person name="Butler G."/>
            <person name="Rasmussen M.D."/>
            <person name="Lin M.F."/>
            <person name="Santos M.A."/>
            <person name="Sakthikumar S."/>
            <person name="Munro C.A."/>
            <person name="Rheinbay E."/>
            <person name="Grabherr M."/>
            <person name="Forche A."/>
            <person name="Reedy J.L."/>
            <person name="Agrafioti I."/>
            <person name="Arnaud M.B."/>
            <person name="Bates S."/>
            <person name="Brown A.J."/>
            <person name="Brunke S."/>
            <person name="Costanzo M.C."/>
            <person name="Fitzpatrick D.A."/>
            <person name="de Groot P.W."/>
            <person name="Harris D."/>
            <person name="Hoyer L.L."/>
            <person name="Hube B."/>
            <person name="Klis F.M."/>
            <person name="Kodira C."/>
            <person name="Lennard N."/>
            <person name="Logue M.E."/>
            <person name="Martin R."/>
            <person name="Neiman A.M."/>
            <person name="Nikolaou E."/>
            <person name="Quail M.A."/>
            <person name="Quinn J."/>
            <person name="Santos M.C."/>
            <person name="Schmitzberger F.F."/>
            <person name="Sherlock G."/>
            <person name="Shah P."/>
            <person name="Silverstein K.A."/>
            <person name="Skrzypek M.S."/>
            <person name="Soll D."/>
            <person name="Staggs R."/>
            <person name="Stansfield I."/>
            <person name="Stumpf M.P."/>
            <person name="Sudbery P.E."/>
            <person name="Srikantha T."/>
            <person name="Zeng Q."/>
            <person name="Berman J."/>
            <person name="Berriman M."/>
            <person name="Heitman J."/>
            <person name="Gow N.A."/>
            <person name="Lorenz M.C."/>
            <person name="Birren B.W."/>
            <person name="Kellis M."/>
            <person name="Cuomo C.A."/>
        </authorList>
    </citation>
    <scope>NUCLEOTIDE SEQUENCE [LARGE SCALE GENOMIC DNA]</scope>
    <source>
        <strain evidence="1 2">ATCC 42720</strain>
    </source>
</reference>
<proteinExistence type="predicted"/>
<dbReference type="EMBL" id="CH408082">
    <property type="protein sequence ID" value="EEQ41445.1"/>
    <property type="molecule type" value="Genomic_DNA"/>
</dbReference>
<evidence type="ECO:0000313" key="2">
    <source>
        <dbReference type="Proteomes" id="UP000007703"/>
    </source>
</evidence>
<sequence>MAVLVSAAWPRVIFPVARHTRMFRLCWCPCGILGETIRWCRKNAAAACRKAGVQCSGDFTPRCSPAGARMLRSPPKSGENLGRIRNVWATFARRIAKLGNRENQGRAPTCGRLGAAGNGHCVAPSLDTTRYFLGKKWGPGKRDWSSQATCNFSGQRNDVTGKQNFYL</sequence>
<evidence type="ECO:0000313" key="1">
    <source>
        <dbReference type="EMBL" id="EEQ41445.1"/>
    </source>
</evidence>
<dbReference type="HOGENOM" id="CLU_1594356_0_0_1"/>
<dbReference type="VEuPathDB" id="FungiDB:CLUG_05573"/>
<dbReference type="Proteomes" id="UP000007703">
    <property type="component" value="Unassembled WGS sequence"/>
</dbReference>